<keyword evidence="5" id="KW-0479">Metal-binding</keyword>
<reference evidence="13" key="1">
    <citation type="submission" date="2021-01" db="EMBL/GenBank/DDBJ databases">
        <authorList>
            <person name="Corre E."/>
            <person name="Pelletier E."/>
            <person name="Niang G."/>
            <person name="Scheremetjew M."/>
            <person name="Finn R."/>
            <person name="Kale V."/>
            <person name="Holt S."/>
            <person name="Cochrane G."/>
            <person name="Meng A."/>
            <person name="Brown T."/>
            <person name="Cohen L."/>
        </authorList>
    </citation>
    <scope>NUCLEOTIDE SEQUENCE</scope>
    <source>
        <strain evidence="13">CCMP644</strain>
    </source>
</reference>
<keyword evidence="6" id="KW-0378">Hydrolase</keyword>
<evidence type="ECO:0000256" key="3">
    <source>
        <dbReference type="ARBA" id="ARBA00007575"/>
    </source>
</evidence>
<feature type="chain" id="PRO_5030159837" description="Peptidase M16C associated domain-containing protein" evidence="11">
    <location>
        <begin position="24"/>
        <end position="1058"/>
    </location>
</feature>
<dbReference type="InterPro" id="IPR055130">
    <property type="entry name" value="PreP_C"/>
</dbReference>
<comment type="subcellular location">
    <subcellularLocation>
        <location evidence="2">Mitochondrion</location>
    </subcellularLocation>
</comment>
<dbReference type="FunFam" id="3.30.830.10:FF:000009">
    <property type="entry name" value="Presequence protease, mitochondrial"/>
    <property type="match status" value="1"/>
</dbReference>
<evidence type="ECO:0000256" key="8">
    <source>
        <dbReference type="ARBA" id="ARBA00023049"/>
    </source>
</evidence>
<evidence type="ECO:0000259" key="12">
    <source>
        <dbReference type="SMART" id="SM01264"/>
    </source>
</evidence>
<organism evidence="13">
    <name type="scientific">Hemiselmis andersenii</name>
    <name type="common">Cryptophyte alga</name>
    <dbReference type="NCBI Taxonomy" id="464988"/>
    <lineage>
        <taxon>Eukaryota</taxon>
        <taxon>Cryptophyceae</taxon>
        <taxon>Cryptomonadales</taxon>
        <taxon>Hemiselmidaceae</taxon>
        <taxon>Hemiselmis</taxon>
    </lineage>
</organism>
<feature type="signal peptide" evidence="11">
    <location>
        <begin position="1"/>
        <end position="23"/>
    </location>
</feature>
<dbReference type="Gene3D" id="3.30.830.10">
    <property type="entry name" value="Metalloenzyme, LuxS/M16 peptidase-like"/>
    <property type="match status" value="4"/>
</dbReference>
<dbReference type="InterPro" id="IPR007863">
    <property type="entry name" value="Peptidase_M16_C"/>
</dbReference>
<accession>A0A6T8NTZ4</accession>
<keyword evidence="8" id="KW-0482">Metalloprotease</keyword>
<dbReference type="FunFam" id="3.30.830.10:FF:000034">
    <property type="entry name" value="presequence protease 1, chloroplastic/mitochondrial"/>
    <property type="match status" value="1"/>
</dbReference>
<gene>
    <name evidence="13" type="ORF">HAND00432_LOCUS21196</name>
</gene>
<feature type="domain" description="Peptidase M16C associated" evidence="12">
    <location>
        <begin position="536"/>
        <end position="789"/>
    </location>
</feature>
<dbReference type="Pfam" id="PF05193">
    <property type="entry name" value="Peptidase_M16_C"/>
    <property type="match status" value="1"/>
</dbReference>
<evidence type="ECO:0000256" key="10">
    <source>
        <dbReference type="SAM" id="Coils"/>
    </source>
</evidence>
<evidence type="ECO:0000256" key="11">
    <source>
        <dbReference type="SAM" id="SignalP"/>
    </source>
</evidence>
<protein>
    <recommendedName>
        <fullName evidence="12">Peptidase M16C associated domain-containing protein</fullName>
    </recommendedName>
</protein>
<evidence type="ECO:0000256" key="6">
    <source>
        <dbReference type="ARBA" id="ARBA00022801"/>
    </source>
</evidence>
<comment type="similarity">
    <text evidence="3">Belongs to the peptidase M16 family. PreP subfamily.</text>
</comment>
<keyword evidence="10" id="KW-0175">Coiled coil</keyword>
<dbReference type="PANTHER" id="PTHR43016:SF13">
    <property type="entry name" value="PRESEQUENCE PROTEASE, MITOCHONDRIAL"/>
    <property type="match status" value="1"/>
</dbReference>
<dbReference type="GO" id="GO:0005739">
    <property type="term" value="C:mitochondrion"/>
    <property type="evidence" value="ECO:0007669"/>
    <property type="project" value="UniProtKB-SubCell"/>
</dbReference>
<proteinExistence type="inferred from homology"/>
<keyword evidence="11" id="KW-0732">Signal</keyword>
<feature type="coiled-coil region" evidence="10">
    <location>
        <begin position="542"/>
        <end position="581"/>
    </location>
</feature>
<keyword evidence="4" id="KW-0645">Protease</keyword>
<dbReference type="GO" id="GO:0004222">
    <property type="term" value="F:metalloendopeptidase activity"/>
    <property type="evidence" value="ECO:0007669"/>
    <property type="project" value="TreeGrafter"/>
</dbReference>
<dbReference type="Pfam" id="PF08367">
    <property type="entry name" value="M16C_assoc"/>
    <property type="match status" value="1"/>
</dbReference>
<evidence type="ECO:0000256" key="1">
    <source>
        <dbReference type="ARBA" id="ARBA00001947"/>
    </source>
</evidence>
<evidence type="ECO:0000256" key="9">
    <source>
        <dbReference type="ARBA" id="ARBA00023128"/>
    </source>
</evidence>
<dbReference type="SMART" id="SM01264">
    <property type="entry name" value="M16C_associated"/>
    <property type="match status" value="1"/>
</dbReference>
<evidence type="ECO:0000256" key="2">
    <source>
        <dbReference type="ARBA" id="ARBA00004173"/>
    </source>
</evidence>
<dbReference type="GO" id="GO:0016485">
    <property type="term" value="P:protein processing"/>
    <property type="evidence" value="ECO:0007669"/>
    <property type="project" value="TreeGrafter"/>
</dbReference>
<comment type="cofactor">
    <cofactor evidence="1">
        <name>Zn(2+)</name>
        <dbReference type="ChEBI" id="CHEBI:29105"/>
    </cofactor>
</comment>
<dbReference type="PANTHER" id="PTHR43016">
    <property type="entry name" value="PRESEQUENCE PROTEASE"/>
    <property type="match status" value="1"/>
</dbReference>
<dbReference type="EMBL" id="HBFX01035184">
    <property type="protein sequence ID" value="CAD8970197.1"/>
    <property type="molecule type" value="Transcribed_RNA"/>
</dbReference>
<evidence type="ECO:0000256" key="7">
    <source>
        <dbReference type="ARBA" id="ARBA00022833"/>
    </source>
</evidence>
<keyword evidence="7" id="KW-0862">Zinc</keyword>
<evidence type="ECO:0000256" key="5">
    <source>
        <dbReference type="ARBA" id="ARBA00022723"/>
    </source>
</evidence>
<evidence type="ECO:0000313" key="13">
    <source>
        <dbReference type="EMBL" id="CAD8970197.1"/>
    </source>
</evidence>
<name>A0A6T8NTZ4_HEMAN</name>
<dbReference type="InterPro" id="IPR011249">
    <property type="entry name" value="Metalloenz_LuxS/M16"/>
</dbReference>
<keyword evidence="9" id="KW-0496">Mitochondrion</keyword>
<dbReference type="InterPro" id="IPR013578">
    <property type="entry name" value="Peptidase_M16C_assoc"/>
</dbReference>
<dbReference type="GO" id="GO:0046872">
    <property type="term" value="F:metal ion binding"/>
    <property type="evidence" value="ECO:0007669"/>
    <property type="project" value="UniProtKB-KW"/>
</dbReference>
<dbReference type="SUPFAM" id="SSF63411">
    <property type="entry name" value="LuxS/MPP-like metallohydrolase"/>
    <property type="match status" value="4"/>
</dbReference>
<sequence>MRLARQAVLVTACLAMLTGSARAFVPSKVPAVLRGATKAVSAARPGAVLAHARRGRRSVMSPMMTATAPADLMKAPIMEKFELMKEDMIDEYGAKVLMFKHKKTGAEVMSVSVPDENKVFGITFRTPPSDSTGVPHILEHSVLCGSRKYPVKEPFVELLKGSMNTFLNAFTYPDRTCYPVASQNLKDFYNLVNVYLDSTLHPALTPWTLKQEGWHYEAEDVNEPLTYKGVVYNEMKGVYSSPDAVHGRAAQQALFTDNTYGVDSGGDPLVIPQLTWEDFEGFHKKYYHPTNSRIYFYGDDDVTARLELLEQYLGEFDALPQAPKDSVIEWQKKVTEPRVIEQKYPAGEDGKILMTVNWLVNDQQLTSEEELALDVLDDLLMGTPVAPLYKALRESGIGESVLSDGLETVLQQATYSVGMKGINDETKVDDVEKIVLETLEKLATDGFEQSAVEASLNSLEFKLREFNTGGFPRGLSFMLGSLSSWLYDRDPTEPLRFEKPLQDLRARLEKGEKVFEGLITKYLLENKHKVVVKSFPDPSLEEETAKNEAAELEKVRSSMTEDDLKALVEETEELKKRQEAEDPPEKLALIPTLSMEDLDREGRNIPIVVDEEKGTTVLRHDLPTNGIAYVDIGFDMRVLPYDLVSYVPLFSRCLTEMGTKDLDDIALTRYIQTHTGGIYTSHATNLKSGNGDFVPEPEVVSHLFLRGKATYAKNKEMFSVMTDMMLNTNLDNKAKFLQMVLETKARLETQVVGSGHSFAAGRIGARYSVAELVSEQTGGIDYLMFIRKLAEECESDWEGVLAKLEQVRTLLIDRKGMIVNLSAEDKGMTQVQGELESYIDSIPLREGEVKIQDWQAEMKKFEGAGEGFVVPTQVNYVGKGCPIYKVGDKTSGSAAVVSRFLRSSYLWDKVRVVGGAYGAMNVYAPNNGMFKYVSYRDPNLKKTLDTYDGTSQFLSDLSKELSPAALANAIIGMVGDMDAPMSPDQKGFTSLDRYLSGQSDEARQARREQVLSTTAKDFKEFGERLEAVAKEGTVAVIGSESALTEANGDLKLDIKKIM</sequence>
<dbReference type="Pfam" id="PF22516">
    <property type="entry name" value="PreP_C"/>
    <property type="match status" value="1"/>
</dbReference>
<dbReference type="Pfam" id="PF00675">
    <property type="entry name" value="Peptidase_M16"/>
    <property type="match status" value="1"/>
</dbReference>
<dbReference type="AlphaFoldDB" id="A0A6T8NTZ4"/>
<evidence type="ECO:0000256" key="4">
    <source>
        <dbReference type="ARBA" id="ARBA00022670"/>
    </source>
</evidence>
<dbReference type="InterPro" id="IPR011765">
    <property type="entry name" value="Pept_M16_N"/>
</dbReference>